<dbReference type="EMBL" id="JAVRJZ010000017">
    <property type="protein sequence ID" value="KAK2709675.1"/>
    <property type="molecule type" value="Genomic_DNA"/>
</dbReference>
<evidence type="ECO:0000256" key="3">
    <source>
        <dbReference type="ARBA" id="ARBA00022737"/>
    </source>
</evidence>
<evidence type="ECO:0000256" key="4">
    <source>
        <dbReference type="ARBA" id="ARBA00022884"/>
    </source>
</evidence>
<feature type="domain" description="K Homology" evidence="7">
    <location>
        <begin position="654"/>
        <end position="723"/>
    </location>
</feature>
<dbReference type="CDD" id="cd22415">
    <property type="entry name" value="KH-I_Vigilin_rpt12"/>
    <property type="match status" value="1"/>
</dbReference>
<dbReference type="CDD" id="cd22407">
    <property type="entry name" value="KH-I_Vigilin_rpt3"/>
    <property type="match status" value="1"/>
</dbReference>
<dbReference type="SMART" id="SM00322">
    <property type="entry name" value="KH"/>
    <property type="match status" value="14"/>
</dbReference>
<comment type="subcellular location">
    <subcellularLocation>
        <location evidence="1">Cytoplasm</location>
    </subcellularLocation>
</comment>
<comment type="caution">
    <text evidence="8">The sequence shown here is derived from an EMBL/GenBank/DDBJ whole genome shotgun (WGS) entry which is preliminary data.</text>
</comment>
<dbReference type="CDD" id="cd22409">
    <property type="entry name" value="KH-I_Vigilin_rpt5"/>
    <property type="match status" value="1"/>
</dbReference>
<dbReference type="Pfam" id="PF00013">
    <property type="entry name" value="KH_1"/>
    <property type="match status" value="14"/>
</dbReference>
<evidence type="ECO:0000313" key="9">
    <source>
        <dbReference type="Proteomes" id="UP001187531"/>
    </source>
</evidence>
<evidence type="ECO:0000256" key="2">
    <source>
        <dbReference type="ARBA" id="ARBA00022490"/>
    </source>
</evidence>
<keyword evidence="2" id="KW-0963">Cytoplasm</keyword>
<feature type="domain" description="K Homology" evidence="7">
    <location>
        <begin position="1042"/>
        <end position="1111"/>
    </location>
</feature>
<evidence type="ECO:0000259" key="7">
    <source>
        <dbReference type="SMART" id="SM00322"/>
    </source>
</evidence>
<dbReference type="SUPFAM" id="SSF54791">
    <property type="entry name" value="Eukaryotic type KH-domain (KH-domain type I)"/>
    <property type="match status" value="13"/>
</dbReference>
<evidence type="ECO:0000256" key="6">
    <source>
        <dbReference type="SAM" id="MobiDB-lite"/>
    </source>
</evidence>
<dbReference type="GO" id="GO:0010468">
    <property type="term" value="P:regulation of gene expression"/>
    <property type="evidence" value="ECO:0007669"/>
    <property type="project" value="UniProtKB-ARBA"/>
</dbReference>
<feature type="domain" description="K Homology" evidence="7">
    <location>
        <begin position="508"/>
        <end position="577"/>
    </location>
</feature>
<dbReference type="AlphaFoldDB" id="A0AA88HCV2"/>
<keyword evidence="3" id="KW-0677">Repeat</keyword>
<feature type="domain" description="K Homology" evidence="7">
    <location>
        <begin position="1115"/>
        <end position="1183"/>
    </location>
</feature>
<dbReference type="CDD" id="cd22418">
    <property type="entry name" value="KH-I_Vigilin_rpt15"/>
    <property type="match status" value="1"/>
</dbReference>
<protein>
    <recommendedName>
        <fullName evidence="7">K Homology domain-containing protein</fullName>
    </recommendedName>
</protein>
<sequence length="1261" mass="141224">MESVLSPNVLESTANGLMTTGNPLDLPSGSEAFDQPIHNGEAASNNYDDIFPVLPVTAIPQGMDSNLGRWNEKLRVGVRNVTQVFHIPGCERKLDEKFGESDLQKRCVDIMMATGAQIECSSARDFSLTFIVVGKPDAVLKARREILTHFQTQANAAVIIPKEHHKYILGKGGQKLQELETLTATKITVPKMTDQSDSITMTGTKEGIEKAIHEIRLISDEQSKQAYERLEIPKVYHPFIAGANNEKVKALMETTGARINIPPLSVMKDELTIAGEKEGVLRAKDVITKQFEELKRKCATVSVEVKKSQHKYVIGARGSGIAEILQETGVSIEMPPSDTVTETITLRGPHDKLPIALSKVYEKANSVTSVDVDAPSWIHRHIIGKKGAGIRAITQDFPKVHVELTDKTDKIQIEGPTEDVEKVADALHEEVNRLLSSMTYSDIPIDGKYHKHIIGKGGVNINRIKEETGVTINFPENETTNIIRIEGPPEGVQKAKEELVAMSQKMENERERDIIIENRFHKTIIGAKGEKIREIREKFNQVQISFPDPSEKRDVVKIRGPKADVESCFNYLKKMHKELLETSYSVKVPIFKEFHKNVIGKGGANIKKIREETKTRIDLPPEGSDSDMVIITGRKEDVDKARERIMKIQSELVTMVTEEVSIPSRYHNFIIGAGGKLIQSIMDECGGVQIKFPPSEANSDKVTLRGPKEEVAKAKKTLLELSQERNISDYQETVKAKPEHHRFLIGRNGANIRKIRENTGARIVFPGDEDADRSLIAIIGKKESVQKARTELELKIKELESTTEDEMKVEPRHHRHFVARRGEVLQDLAEQFGGVSISFPRPGVDSDRVVIKGAKECVAQAKQRIKEIVEDLEHQVTIDCVIPQQYHRTVMGAKGSKVQAITAEHNVNIKFPDRDTNGNGEMNPANPESGEELTESRKEDTIKISGHSDNCERAKQALLALVPISAEVSVPYEYHRYIIGQKGRDVRQMMQTYDVSIKIPNAESHSDVIVISGTPSCVEEAKQALAEKIEVLEKEKEDRILKSYSVTVDVPPEYHSKIIGRGGATINNLRHEFDVVIQFPRRGDENQFEVTISGYEKDVNQCKEKILAMVAELDEMVKQELSIDYRIHSRMIGRGGRGIKKIMDEYGVEVRFPGDENDKNLVIIIGPEKNVSDCADYLLNMAEEFLQDFLEDENSRQYVRESPRENRHQHRGEGPGFIVSGAPWQHPGGRSQSAAYNNTLEDFPSIGEMKATNAPTWGPRR</sequence>
<dbReference type="PANTHER" id="PTHR10627">
    <property type="entry name" value="SCP160"/>
    <property type="match status" value="1"/>
</dbReference>
<dbReference type="PROSITE" id="PS50084">
    <property type="entry name" value="KH_TYPE_1"/>
    <property type="match status" value="14"/>
</dbReference>
<dbReference type="Gene3D" id="3.30.1370.10">
    <property type="entry name" value="K Homology domain, type 1"/>
    <property type="match status" value="14"/>
</dbReference>
<keyword evidence="4 5" id="KW-0694">RNA-binding</keyword>
<feature type="domain" description="K Homology" evidence="7">
    <location>
        <begin position="964"/>
        <end position="1030"/>
    </location>
</feature>
<feature type="domain" description="K Homology" evidence="7">
    <location>
        <begin position="801"/>
        <end position="870"/>
    </location>
</feature>
<feature type="domain" description="K Homology" evidence="7">
    <location>
        <begin position="437"/>
        <end position="504"/>
    </location>
</feature>
<proteinExistence type="predicted"/>
<feature type="domain" description="K Homology" evidence="7">
    <location>
        <begin position="152"/>
        <end position="220"/>
    </location>
</feature>
<reference evidence="8" key="1">
    <citation type="submission" date="2023-07" db="EMBL/GenBank/DDBJ databases">
        <title>Chromosome-level genome assembly of Artemia franciscana.</title>
        <authorList>
            <person name="Jo E."/>
        </authorList>
    </citation>
    <scope>NUCLEOTIDE SEQUENCE</scope>
    <source>
        <tissue evidence="8">Whole body</tissue>
    </source>
</reference>
<dbReference type="GO" id="GO:0003729">
    <property type="term" value="F:mRNA binding"/>
    <property type="evidence" value="ECO:0007669"/>
    <property type="project" value="TreeGrafter"/>
</dbReference>
<accession>A0AA88HCV2</accession>
<dbReference type="CDD" id="cd22406">
    <property type="entry name" value="KH-I_Vigilin_rpt2"/>
    <property type="match status" value="1"/>
</dbReference>
<dbReference type="CDD" id="cd22410">
    <property type="entry name" value="KH-I_Vigilin_rpt7"/>
    <property type="match status" value="1"/>
</dbReference>
<dbReference type="InterPro" id="IPR057778">
    <property type="entry name" value="KH_Vigilin_N"/>
</dbReference>
<feature type="domain" description="K Homology" evidence="7">
    <location>
        <begin position="224"/>
        <end position="292"/>
    </location>
</feature>
<evidence type="ECO:0000256" key="1">
    <source>
        <dbReference type="ARBA" id="ARBA00004496"/>
    </source>
</evidence>
<dbReference type="CDD" id="cd22408">
    <property type="entry name" value="KH-I_Vigilin_rpt4"/>
    <property type="match status" value="1"/>
</dbReference>
<feature type="region of interest" description="Disordered" evidence="6">
    <location>
        <begin position="910"/>
        <end position="934"/>
    </location>
</feature>
<evidence type="ECO:0000256" key="5">
    <source>
        <dbReference type="PROSITE-ProRule" id="PRU00117"/>
    </source>
</evidence>
<feature type="domain" description="K Homology" evidence="7">
    <location>
        <begin position="366"/>
        <end position="432"/>
    </location>
</feature>
<gene>
    <name evidence="8" type="ORF">QYM36_013376</name>
</gene>
<organism evidence="8 9">
    <name type="scientific">Artemia franciscana</name>
    <name type="common">Brine shrimp</name>
    <name type="synonym">Artemia sanfranciscana</name>
    <dbReference type="NCBI Taxonomy" id="6661"/>
    <lineage>
        <taxon>Eukaryota</taxon>
        <taxon>Metazoa</taxon>
        <taxon>Ecdysozoa</taxon>
        <taxon>Arthropoda</taxon>
        <taxon>Crustacea</taxon>
        <taxon>Branchiopoda</taxon>
        <taxon>Anostraca</taxon>
        <taxon>Artemiidae</taxon>
        <taxon>Artemia</taxon>
    </lineage>
</organism>
<feature type="domain" description="K Homology" evidence="7">
    <location>
        <begin position="297"/>
        <end position="365"/>
    </location>
</feature>
<dbReference type="Proteomes" id="UP001187531">
    <property type="component" value="Unassembled WGS sequence"/>
</dbReference>
<dbReference type="PANTHER" id="PTHR10627:SF31">
    <property type="entry name" value="DODECA-SATELLITE-BINDING PROTEIN 1, ISOFORM A"/>
    <property type="match status" value="1"/>
</dbReference>
<dbReference type="CDD" id="cd02394">
    <property type="entry name" value="KH-I_Vigilin_rpt6"/>
    <property type="match status" value="1"/>
</dbReference>
<dbReference type="InterPro" id="IPR004088">
    <property type="entry name" value="KH_dom_type_1"/>
</dbReference>
<dbReference type="Pfam" id="PF24668">
    <property type="entry name" value="KH_Vigilin"/>
    <property type="match status" value="1"/>
</dbReference>
<keyword evidence="9" id="KW-1185">Reference proteome</keyword>
<dbReference type="CDD" id="cd22412">
    <property type="entry name" value="KH-I_Vigilin_rpt9"/>
    <property type="match status" value="1"/>
</dbReference>
<feature type="domain" description="K Homology" evidence="7">
    <location>
        <begin position="728"/>
        <end position="797"/>
    </location>
</feature>
<dbReference type="CDD" id="cd22416">
    <property type="entry name" value="KH-I_Vigilin_rpt13"/>
    <property type="match status" value="1"/>
</dbReference>
<feature type="domain" description="K Homology" evidence="7">
    <location>
        <begin position="874"/>
        <end position="963"/>
    </location>
</feature>
<feature type="domain" description="K Homology" evidence="7">
    <location>
        <begin position="582"/>
        <end position="650"/>
    </location>
</feature>
<dbReference type="InterPro" id="IPR004087">
    <property type="entry name" value="KH_dom"/>
</dbReference>
<name>A0AA88HCV2_ARTSF</name>
<dbReference type="CDD" id="cd22413">
    <property type="entry name" value="KH-I_Vigilin_rpt10"/>
    <property type="match status" value="1"/>
</dbReference>
<dbReference type="InterPro" id="IPR036612">
    <property type="entry name" value="KH_dom_type_1_sf"/>
</dbReference>
<dbReference type="CDD" id="cd22417">
    <property type="entry name" value="KH-I_Vigilin_rpt14"/>
    <property type="match status" value="1"/>
</dbReference>
<evidence type="ECO:0000313" key="8">
    <source>
        <dbReference type="EMBL" id="KAK2709675.1"/>
    </source>
</evidence>
<dbReference type="CDD" id="cd22411">
    <property type="entry name" value="KH-I_Vigilin_rpt8"/>
    <property type="match status" value="1"/>
</dbReference>
<dbReference type="FunFam" id="3.30.1370.10:FF:000039">
    <property type="entry name" value="vigilin isoform X1"/>
    <property type="match status" value="1"/>
</dbReference>
<dbReference type="CDD" id="cd22414">
    <property type="entry name" value="KH-I_Vigilin_rpt11"/>
    <property type="match status" value="1"/>
</dbReference>